<dbReference type="OrthoDB" id="457376at2"/>
<dbReference type="InterPro" id="IPR036390">
    <property type="entry name" value="WH_DNA-bd_sf"/>
</dbReference>
<dbReference type="PROSITE" id="PS50949">
    <property type="entry name" value="HTH_GNTR"/>
    <property type="match status" value="1"/>
</dbReference>
<dbReference type="FunFam" id="1.10.10.10:FF:000079">
    <property type="entry name" value="GntR family transcriptional regulator"/>
    <property type="match status" value="1"/>
</dbReference>
<evidence type="ECO:0000313" key="5">
    <source>
        <dbReference type="EMBL" id="THF84231.1"/>
    </source>
</evidence>
<sequence>MFPSYSRRQFVMTKRAGNSLYFNIKEKLLKQIQSGVYSVGEKLPTEADLCEIYSASRTTIRLALSELEVQGILERIQGKGTFVKRKELQLVQTRSFTEDVLMSGREPTHRIIEAKVIPAEVPLNEFLHVPINAPVNQLLRVRYADNEPLLYERTYVAWSLAPGLANDYSEGSLFSFLEAKYNLKAHRSVEELKPILADKTAKKYLGVKEGSPCLQVKTFTYLEDNTPLEYSFGVFRGDFPSYTIERHF</sequence>
<protein>
    <submittedName>
        <fullName evidence="5">GntR family transcriptional regulator</fullName>
    </submittedName>
</protein>
<dbReference type="SMART" id="SM00345">
    <property type="entry name" value="HTH_GNTR"/>
    <property type="match status" value="1"/>
</dbReference>
<dbReference type="InterPro" id="IPR050679">
    <property type="entry name" value="Bact_HTH_transcr_reg"/>
</dbReference>
<dbReference type="InterPro" id="IPR028978">
    <property type="entry name" value="Chorismate_lyase_/UTRA_dom_sf"/>
</dbReference>
<reference evidence="5 6" key="1">
    <citation type="submission" date="2019-04" db="EMBL/GenBank/DDBJ databases">
        <title>Cohnella sp. nov. isolated from preserved vegetables.</title>
        <authorList>
            <person name="Lin S.-Y."/>
            <person name="Hung M.-H."/>
            <person name="Young C.-C."/>
        </authorList>
    </citation>
    <scope>NUCLEOTIDE SEQUENCE [LARGE SCALE GENOMIC DNA]</scope>
    <source>
        <strain evidence="5 6">CC-MHH1044</strain>
    </source>
</reference>
<proteinExistence type="predicted"/>
<dbReference type="Pfam" id="PF00392">
    <property type="entry name" value="GntR"/>
    <property type="match status" value="1"/>
</dbReference>
<organism evidence="5 6">
    <name type="scientific">Cohnella fermenti</name>
    <dbReference type="NCBI Taxonomy" id="2565925"/>
    <lineage>
        <taxon>Bacteria</taxon>
        <taxon>Bacillati</taxon>
        <taxon>Bacillota</taxon>
        <taxon>Bacilli</taxon>
        <taxon>Bacillales</taxon>
        <taxon>Paenibacillaceae</taxon>
        <taxon>Cohnella</taxon>
    </lineage>
</organism>
<dbReference type="GO" id="GO:0003677">
    <property type="term" value="F:DNA binding"/>
    <property type="evidence" value="ECO:0007669"/>
    <property type="project" value="UniProtKB-KW"/>
</dbReference>
<dbReference type="Proteomes" id="UP000310636">
    <property type="component" value="Unassembled WGS sequence"/>
</dbReference>
<accession>A0A4S4CA00</accession>
<evidence type="ECO:0000256" key="2">
    <source>
        <dbReference type="ARBA" id="ARBA00023125"/>
    </source>
</evidence>
<dbReference type="SUPFAM" id="SSF46785">
    <property type="entry name" value="Winged helix' DNA-binding domain"/>
    <property type="match status" value="1"/>
</dbReference>
<name>A0A4S4CA00_9BACL</name>
<dbReference type="InterPro" id="IPR011663">
    <property type="entry name" value="UTRA"/>
</dbReference>
<dbReference type="PRINTS" id="PR00035">
    <property type="entry name" value="HTHGNTR"/>
</dbReference>
<dbReference type="CDD" id="cd07377">
    <property type="entry name" value="WHTH_GntR"/>
    <property type="match status" value="1"/>
</dbReference>
<evidence type="ECO:0000259" key="4">
    <source>
        <dbReference type="PROSITE" id="PS50949"/>
    </source>
</evidence>
<dbReference type="GO" id="GO:0003700">
    <property type="term" value="F:DNA-binding transcription factor activity"/>
    <property type="evidence" value="ECO:0007669"/>
    <property type="project" value="InterPro"/>
</dbReference>
<dbReference type="Pfam" id="PF07702">
    <property type="entry name" value="UTRA"/>
    <property type="match status" value="1"/>
</dbReference>
<keyword evidence="2" id="KW-0238">DNA-binding</keyword>
<dbReference type="Gene3D" id="3.40.1410.10">
    <property type="entry name" value="Chorismate lyase-like"/>
    <property type="match status" value="1"/>
</dbReference>
<gene>
    <name evidence="5" type="ORF">E6C55_02765</name>
</gene>
<evidence type="ECO:0000256" key="1">
    <source>
        <dbReference type="ARBA" id="ARBA00023015"/>
    </source>
</evidence>
<comment type="caution">
    <text evidence="5">The sequence shown here is derived from an EMBL/GenBank/DDBJ whole genome shotgun (WGS) entry which is preliminary data.</text>
</comment>
<dbReference type="PANTHER" id="PTHR44846:SF1">
    <property type="entry name" value="MANNOSYL-D-GLYCERATE TRANSPORT_METABOLISM SYSTEM REPRESSOR MNGR-RELATED"/>
    <property type="match status" value="1"/>
</dbReference>
<dbReference type="SMART" id="SM00866">
    <property type="entry name" value="UTRA"/>
    <property type="match status" value="1"/>
</dbReference>
<dbReference type="GO" id="GO:0045892">
    <property type="term" value="P:negative regulation of DNA-templated transcription"/>
    <property type="evidence" value="ECO:0007669"/>
    <property type="project" value="TreeGrafter"/>
</dbReference>
<keyword evidence="1" id="KW-0805">Transcription regulation</keyword>
<dbReference type="InterPro" id="IPR000524">
    <property type="entry name" value="Tscrpt_reg_HTH_GntR"/>
</dbReference>
<dbReference type="PANTHER" id="PTHR44846">
    <property type="entry name" value="MANNOSYL-D-GLYCERATE TRANSPORT/METABOLISM SYSTEM REPRESSOR MNGR-RELATED"/>
    <property type="match status" value="1"/>
</dbReference>
<dbReference type="EMBL" id="SSOB01000002">
    <property type="protein sequence ID" value="THF84231.1"/>
    <property type="molecule type" value="Genomic_DNA"/>
</dbReference>
<dbReference type="SUPFAM" id="SSF64288">
    <property type="entry name" value="Chorismate lyase-like"/>
    <property type="match status" value="1"/>
</dbReference>
<keyword evidence="6" id="KW-1185">Reference proteome</keyword>
<keyword evidence="3" id="KW-0804">Transcription</keyword>
<dbReference type="InterPro" id="IPR036388">
    <property type="entry name" value="WH-like_DNA-bd_sf"/>
</dbReference>
<dbReference type="AlphaFoldDB" id="A0A4S4CA00"/>
<evidence type="ECO:0000313" key="6">
    <source>
        <dbReference type="Proteomes" id="UP000310636"/>
    </source>
</evidence>
<evidence type="ECO:0000256" key="3">
    <source>
        <dbReference type="ARBA" id="ARBA00023163"/>
    </source>
</evidence>
<dbReference type="Gene3D" id="1.10.10.10">
    <property type="entry name" value="Winged helix-like DNA-binding domain superfamily/Winged helix DNA-binding domain"/>
    <property type="match status" value="1"/>
</dbReference>
<feature type="domain" description="HTH gntR-type" evidence="4">
    <location>
        <begin position="18"/>
        <end position="86"/>
    </location>
</feature>